<dbReference type="OrthoDB" id="384122at2157"/>
<dbReference type="STRING" id="308853.SAMN05421752_1207"/>
<keyword evidence="2" id="KW-1185">Reference proteome</keyword>
<reference evidence="2" key="1">
    <citation type="submission" date="2017-01" db="EMBL/GenBank/DDBJ databases">
        <authorList>
            <person name="Varghese N."/>
            <person name="Submissions S."/>
        </authorList>
    </citation>
    <scope>NUCLEOTIDE SEQUENCE [LARGE SCALE GENOMIC DNA]</scope>
    <source>
        <strain evidence="2">type strain: HArc-</strain>
    </source>
</reference>
<sequence length="357" mass="40034">MPSTSTEYVWPEFNGNVEFLPATSAKKPDFTLENVTPARRDWLPDLLEGLLPWVVEAVEEVAKCHDPKLLHMPRQGHVPVILNEFYQVKAVGGWYPYAAAEFTVRVRGLPREDWPTRHSEDRPPSVDTLVKIGTGYHELNTGIGNLEPGPMQLIALAPTTPRVSLLLDESAWRNTQRAQRKRGLKTIAILSKTCAIDLLASPSLETFLRDRHPEWIDTYLTESGNTHTADNTASVSVDNEVDPQSVYEALQAFTPKGGRLRLLAAIPSNEKEYREIRDLKTDSSLDLSSGTIDRYYRELEQDHGFLAVDDRGCYNSVTLTPAGRYAQGLLTDDIQIRHPQQARFSDDLTTPPNCTQG</sequence>
<gene>
    <name evidence="1" type="ORF">SAMN05421752_1207</name>
</gene>
<organism evidence="1 2">
    <name type="scientific">Natronorubrum thiooxidans</name>
    <dbReference type="NCBI Taxonomy" id="308853"/>
    <lineage>
        <taxon>Archaea</taxon>
        <taxon>Methanobacteriati</taxon>
        <taxon>Methanobacteriota</taxon>
        <taxon>Stenosarchaea group</taxon>
        <taxon>Halobacteria</taxon>
        <taxon>Halobacteriales</taxon>
        <taxon>Natrialbaceae</taxon>
        <taxon>Natronorubrum</taxon>
    </lineage>
</organism>
<dbReference type="RefSeq" id="WP_143823945.1">
    <property type="nucleotide sequence ID" value="NZ_FTNR01000020.1"/>
</dbReference>
<dbReference type="Proteomes" id="UP000185936">
    <property type="component" value="Unassembled WGS sequence"/>
</dbReference>
<evidence type="ECO:0000313" key="2">
    <source>
        <dbReference type="Proteomes" id="UP000185936"/>
    </source>
</evidence>
<proteinExistence type="predicted"/>
<name>A0A1N7H0K6_9EURY</name>
<dbReference type="EMBL" id="FTNR01000020">
    <property type="protein sequence ID" value="SIS18374.1"/>
    <property type="molecule type" value="Genomic_DNA"/>
</dbReference>
<dbReference type="AlphaFoldDB" id="A0A1N7H0K6"/>
<accession>A0A1N7H0K6</accession>
<protein>
    <submittedName>
        <fullName evidence="1">Uncharacterized protein</fullName>
    </submittedName>
</protein>
<evidence type="ECO:0000313" key="1">
    <source>
        <dbReference type="EMBL" id="SIS18374.1"/>
    </source>
</evidence>